<organism evidence="1 2">
    <name type="scientific">Bacteroides oleiciplenus YIT 12058</name>
    <dbReference type="NCBI Taxonomy" id="742727"/>
    <lineage>
        <taxon>Bacteria</taxon>
        <taxon>Pseudomonadati</taxon>
        <taxon>Bacteroidota</taxon>
        <taxon>Bacteroidia</taxon>
        <taxon>Bacteroidales</taxon>
        <taxon>Bacteroidaceae</taxon>
        <taxon>Bacteroides</taxon>
    </lineage>
</organism>
<dbReference type="HOGENOM" id="CLU_3149597_0_0_10"/>
<protein>
    <submittedName>
        <fullName evidence="1">Uncharacterized protein</fullName>
    </submittedName>
</protein>
<proteinExistence type="predicted"/>
<sequence length="48" mass="5780">MPHFNGYEVWHYMYLSMALETMKCGILSFNNPLLYIPCFIAEIHTYFE</sequence>
<reference evidence="1 2" key="1">
    <citation type="submission" date="2012-09" db="EMBL/GenBank/DDBJ databases">
        <title>The Genome Sequence of Bacteroides oleiciplenus YIT 12058.</title>
        <authorList>
            <consortium name="The Broad Institute Genome Sequencing Platform"/>
            <person name="Earl A."/>
            <person name="Ward D."/>
            <person name="Feldgarden M."/>
            <person name="Gevers D."/>
            <person name="Morotomi M."/>
            <person name="Walker B."/>
            <person name="Young S.K."/>
            <person name="Zeng Q."/>
            <person name="Gargeya S."/>
            <person name="Fitzgerald M."/>
            <person name="Haas B."/>
            <person name="Abouelleil A."/>
            <person name="Alvarado L."/>
            <person name="Arachchi H.M."/>
            <person name="Berlin A.M."/>
            <person name="Chapman S.B."/>
            <person name="Goldberg J."/>
            <person name="Griggs A."/>
            <person name="Gujja S."/>
            <person name="Hansen M."/>
            <person name="Howarth C."/>
            <person name="Imamovic A."/>
            <person name="Larimer J."/>
            <person name="McCowen C."/>
            <person name="Montmayeur A."/>
            <person name="Murphy C."/>
            <person name="Neiman D."/>
            <person name="Pearson M."/>
            <person name="Priest M."/>
            <person name="Roberts A."/>
            <person name="Saif S."/>
            <person name="Shea T."/>
            <person name="Sisk P."/>
            <person name="Sykes S."/>
            <person name="Wortman J."/>
            <person name="Nusbaum C."/>
            <person name="Birren B."/>
        </authorList>
    </citation>
    <scope>NUCLEOTIDE SEQUENCE [LARGE SCALE GENOMIC DNA]</scope>
    <source>
        <strain evidence="1 2">YIT 12058</strain>
    </source>
</reference>
<evidence type="ECO:0000313" key="2">
    <source>
        <dbReference type="Proteomes" id="UP000009872"/>
    </source>
</evidence>
<dbReference type="Proteomes" id="UP000009872">
    <property type="component" value="Unassembled WGS sequence"/>
</dbReference>
<evidence type="ECO:0000313" key="1">
    <source>
        <dbReference type="EMBL" id="EKU92456.1"/>
    </source>
</evidence>
<dbReference type="AlphaFoldDB" id="K9E9G0"/>
<dbReference type="EMBL" id="ADLF01000001">
    <property type="protein sequence ID" value="EKU92456.1"/>
    <property type="molecule type" value="Genomic_DNA"/>
</dbReference>
<keyword evidence="2" id="KW-1185">Reference proteome</keyword>
<name>K9E9G0_9BACE</name>
<gene>
    <name evidence="1" type="ORF">HMPREF9447_00113</name>
</gene>
<accession>K9E9G0</accession>
<comment type="caution">
    <text evidence="1">The sequence shown here is derived from an EMBL/GenBank/DDBJ whole genome shotgun (WGS) entry which is preliminary data.</text>
</comment>